<evidence type="ECO:0000259" key="2">
    <source>
        <dbReference type="Pfam" id="PF01882"/>
    </source>
</evidence>
<keyword evidence="1" id="KW-1133">Transmembrane helix</keyword>
<proteinExistence type="predicted"/>
<keyword evidence="1" id="KW-0472">Membrane</keyword>
<evidence type="ECO:0000313" key="4">
    <source>
        <dbReference type="Proteomes" id="UP000249396"/>
    </source>
</evidence>
<dbReference type="InterPro" id="IPR002881">
    <property type="entry name" value="DUF58"/>
</dbReference>
<accession>A0A2W4SL34</accession>
<feature type="domain" description="DUF58" evidence="2">
    <location>
        <begin position="262"/>
        <end position="421"/>
    </location>
</feature>
<name>A0A2W4SL34_9GAMM</name>
<gene>
    <name evidence="3" type="ORF">DM484_22425</name>
</gene>
<dbReference type="AlphaFoldDB" id="A0A2W4SL34"/>
<evidence type="ECO:0000256" key="1">
    <source>
        <dbReference type="SAM" id="Phobius"/>
    </source>
</evidence>
<keyword evidence="1" id="KW-0812">Transmembrane</keyword>
<dbReference type="Proteomes" id="UP000249396">
    <property type="component" value="Unassembled WGS sequence"/>
</dbReference>
<sequence>MMPCSFRRLFFRQFSLVYRISFWFSRHLSPLGHFLLGLLMVSAAFGANTHAAAAYQLSALLAALFCLALLWSFFSRRATPPLSVERLTPTYGTMGEPMRYQIAIINTGTSTERGLSLLDCLDVRFPNWKEFSASVDSDKEHRNPFDRYVGFHRWQELMRMNRGASMAEKTLPDLPPGLRITVEMELTPLRRGRLRFDRVCIYRPEPFGLLRTRHTFPLPKVRCVLPRCHPVSPLPPAGSRSYQHGGVALANAVGESEEFLSLREFRHGDVPRNIHWRSSAKLGRLVVKEFQDEYFVRRALVLDTFCVPSRTEEFEAAVSVAASLAIREPQRDSLLDLLFIEQQAHCFTAGRGLSETVGMLEVLAGVQPIAQGTIELLTQHVLQGASALSSVVCVLLAWDQPRKNFVESLHAIGLPVSVLVVQEQPPDTIQESTEADSVLKTESVLSYLRHIRPSHLADDLQWN</sequence>
<organism evidence="3 4">
    <name type="scientific">Candidatus Methylumidiphilus alinenensis</name>
    <dbReference type="NCBI Taxonomy" id="2202197"/>
    <lineage>
        <taxon>Bacteria</taxon>
        <taxon>Pseudomonadati</taxon>
        <taxon>Pseudomonadota</taxon>
        <taxon>Gammaproteobacteria</taxon>
        <taxon>Methylococcales</taxon>
        <taxon>Candidatus Methylumidiphilus</taxon>
    </lineage>
</organism>
<feature type="transmembrane region" description="Helical" evidence="1">
    <location>
        <begin position="53"/>
        <end position="74"/>
    </location>
</feature>
<dbReference type="Pfam" id="PF01882">
    <property type="entry name" value="DUF58"/>
    <property type="match status" value="1"/>
</dbReference>
<reference evidence="3 4" key="1">
    <citation type="journal article" date="2018" name="Aquat. Microb. Ecol.">
        <title>Gammaproteobacterial methanotrophs dominate.</title>
        <authorList>
            <person name="Rissanen A.J."/>
            <person name="Saarenheimo J."/>
            <person name="Tiirola M."/>
            <person name="Peura S."/>
            <person name="Aalto S.L."/>
            <person name="Karvinen A."/>
            <person name="Nykanen H."/>
        </authorList>
    </citation>
    <scope>NUCLEOTIDE SEQUENCE [LARGE SCALE GENOMIC DNA]</scope>
    <source>
        <strain evidence="3">AMbin10</strain>
    </source>
</reference>
<evidence type="ECO:0000313" key="3">
    <source>
        <dbReference type="EMBL" id="PZN73554.1"/>
    </source>
</evidence>
<comment type="caution">
    <text evidence="3">The sequence shown here is derived from an EMBL/GenBank/DDBJ whole genome shotgun (WGS) entry which is preliminary data.</text>
</comment>
<dbReference type="PANTHER" id="PTHR34351:SF1">
    <property type="entry name" value="SLR1927 PROTEIN"/>
    <property type="match status" value="1"/>
</dbReference>
<dbReference type="EMBL" id="QJPH01000454">
    <property type="protein sequence ID" value="PZN73554.1"/>
    <property type="molecule type" value="Genomic_DNA"/>
</dbReference>
<dbReference type="PANTHER" id="PTHR34351">
    <property type="entry name" value="SLR1927 PROTEIN-RELATED"/>
    <property type="match status" value="1"/>
</dbReference>
<protein>
    <recommendedName>
        <fullName evidence="2">DUF58 domain-containing protein</fullName>
    </recommendedName>
</protein>